<evidence type="ECO:0000259" key="2">
    <source>
        <dbReference type="Pfam" id="PF11938"/>
    </source>
</evidence>
<gene>
    <name evidence="3" type="ORF">NDES1114_LOCUS23579</name>
</gene>
<sequence>MGNYAIVFTLAVMCAAVWAQEESDSPYTLSDFSGIKNPTNEKKLPDLAKPGVRKQLTCSVCRAVVGDFREAMLERQQHREEIAAAEEAKRIANGGAPSKKRKRVRVTELDVAEVTDGFCQRVAKEYNLMTLDNKPGFKDGERRSDHGYWVSQFFELRCSELLEQREEEMVRYFAEVPDQFLARICNDCKWKLDTAEHPDTSKIDPSQLSEKVEL</sequence>
<evidence type="ECO:0000256" key="1">
    <source>
        <dbReference type="SAM" id="SignalP"/>
    </source>
</evidence>
<dbReference type="AlphaFoldDB" id="A0A7S1MJ50"/>
<keyword evidence="1" id="KW-0732">Signal</keyword>
<feature type="domain" description="DUF3456" evidence="2">
    <location>
        <begin position="58"/>
        <end position="186"/>
    </location>
</feature>
<feature type="chain" id="PRO_5030885390" description="DUF3456 domain-containing protein" evidence="1">
    <location>
        <begin position="20"/>
        <end position="214"/>
    </location>
</feature>
<dbReference type="Pfam" id="PF11938">
    <property type="entry name" value="DUF3456"/>
    <property type="match status" value="1"/>
</dbReference>
<organism evidence="3">
    <name type="scientific">Neobodo designis</name>
    <name type="common">Flagellated protozoan</name>
    <name type="synonym">Bodo designis</name>
    <dbReference type="NCBI Taxonomy" id="312471"/>
    <lineage>
        <taxon>Eukaryota</taxon>
        <taxon>Discoba</taxon>
        <taxon>Euglenozoa</taxon>
        <taxon>Kinetoplastea</taxon>
        <taxon>Metakinetoplastina</taxon>
        <taxon>Neobodonida</taxon>
        <taxon>Neobodo</taxon>
    </lineage>
</organism>
<dbReference type="EMBL" id="HBGF01035154">
    <property type="protein sequence ID" value="CAD9133109.1"/>
    <property type="molecule type" value="Transcribed_RNA"/>
</dbReference>
<evidence type="ECO:0000313" key="3">
    <source>
        <dbReference type="EMBL" id="CAD9133109.1"/>
    </source>
</evidence>
<name>A0A7S1MJ50_NEODS</name>
<feature type="signal peptide" evidence="1">
    <location>
        <begin position="1"/>
        <end position="19"/>
    </location>
</feature>
<dbReference type="InterPro" id="IPR021852">
    <property type="entry name" value="DUF3456"/>
</dbReference>
<reference evidence="3" key="1">
    <citation type="submission" date="2021-01" db="EMBL/GenBank/DDBJ databases">
        <authorList>
            <person name="Corre E."/>
            <person name="Pelletier E."/>
            <person name="Niang G."/>
            <person name="Scheremetjew M."/>
            <person name="Finn R."/>
            <person name="Kale V."/>
            <person name="Holt S."/>
            <person name="Cochrane G."/>
            <person name="Meng A."/>
            <person name="Brown T."/>
            <person name="Cohen L."/>
        </authorList>
    </citation>
    <scope>NUCLEOTIDE SEQUENCE</scope>
    <source>
        <strain evidence="3">CCAP 1951/1</strain>
    </source>
</reference>
<protein>
    <recommendedName>
        <fullName evidence="2">DUF3456 domain-containing protein</fullName>
    </recommendedName>
</protein>
<proteinExistence type="predicted"/>
<accession>A0A7S1MJ50</accession>